<sequence length="79" mass="8711">MPPLHAHLFGSRSRRVRQTPILAIFDSPTDAWIPWMLMSSTTDKIVDLFVTTCVCPGRDGTTVISTPYACDASCLITAR</sequence>
<proteinExistence type="predicted"/>
<dbReference type="AlphaFoldDB" id="A0AAV4Q848"/>
<evidence type="ECO:0000313" key="1">
    <source>
        <dbReference type="EMBL" id="GIY04382.1"/>
    </source>
</evidence>
<protein>
    <submittedName>
        <fullName evidence="1">Uncharacterized protein</fullName>
    </submittedName>
</protein>
<accession>A0AAV4Q848</accession>
<keyword evidence="2" id="KW-1185">Reference proteome</keyword>
<evidence type="ECO:0000313" key="2">
    <source>
        <dbReference type="Proteomes" id="UP001054945"/>
    </source>
</evidence>
<gene>
    <name evidence="1" type="ORF">CEXT_485121</name>
</gene>
<organism evidence="1 2">
    <name type="scientific">Caerostris extrusa</name>
    <name type="common">Bark spider</name>
    <name type="synonym">Caerostris bankana</name>
    <dbReference type="NCBI Taxonomy" id="172846"/>
    <lineage>
        <taxon>Eukaryota</taxon>
        <taxon>Metazoa</taxon>
        <taxon>Ecdysozoa</taxon>
        <taxon>Arthropoda</taxon>
        <taxon>Chelicerata</taxon>
        <taxon>Arachnida</taxon>
        <taxon>Araneae</taxon>
        <taxon>Araneomorphae</taxon>
        <taxon>Entelegynae</taxon>
        <taxon>Araneoidea</taxon>
        <taxon>Araneidae</taxon>
        <taxon>Caerostris</taxon>
    </lineage>
</organism>
<comment type="caution">
    <text evidence="1">The sequence shown here is derived from an EMBL/GenBank/DDBJ whole genome shotgun (WGS) entry which is preliminary data.</text>
</comment>
<reference evidence="1 2" key="1">
    <citation type="submission" date="2021-06" db="EMBL/GenBank/DDBJ databases">
        <title>Caerostris extrusa draft genome.</title>
        <authorList>
            <person name="Kono N."/>
            <person name="Arakawa K."/>
        </authorList>
    </citation>
    <scope>NUCLEOTIDE SEQUENCE [LARGE SCALE GENOMIC DNA]</scope>
</reference>
<dbReference type="Proteomes" id="UP001054945">
    <property type="component" value="Unassembled WGS sequence"/>
</dbReference>
<dbReference type="EMBL" id="BPLR01005702">
    <property type="protein sequence ID" value="GIY04382.1"/>
    <property type="molecule type" value="Genomic_DNA"/>
</dbReference>
<name>A0AAV4Q848_CAEEX</name>